<protein>
    <submittedName>
        <fullName evidence="2">Uncharacterized protein</fullName>
    </submittedName>
</protein>
<dbReference type="STRING" id="65499.SAMN04488000_102501"/>
<keyword evidence="3" id="KW-1185">Reference proteome</keyword>
<dbReference type="EMBL" id="FOFV01000002">
    <property type="protein sequence ID" value="SEQ31778.1"/>
    <property type="molecule type" value="Genomic_DNA"/>
</dbReference>
<keyword evidence="1" id="KW-0732">Signal</keyword>
<gene>
    <name evidence="2" type="ORF">SAMN04488000_102501</name>
</gene>
<proteinExistence type="predicted"/>
<evidence type="ECO:0000256" key="1">
    <source>
        <dbReference type="SAM" id="SignalP"/>
    </source>
</evidence>
<reference evidence="3" key="1">
    <citation type="submission" date="2016-10" db="EMBL/GenBank/DDBJ databases">
        <authorList>
            <person name="Varghese N."/>
            <person name="Submissions S."/>
        </authorList>
    </citation>
    <scope>NUCLEOTIDE SEQUENCE [LARGE SCALE GENOMIC DNA]</scope>
    <source>
        <strain evidence="3">DSM 44437</strain>
    </source>
</reference>
<dbReference type="RefSeq" id="WP_143091484.1">
    <property type="nucleotide sequence ID" value="NZ_FOFV01000002.1"/>
</dbReference>
<name>A0A1H9F3I7_9PSEU</name>
<feature type="chain" id="PRO_5038728471" evidence="1">
    <location>
        <begin position="23"/>
        <end position="120"/>
    </location>
</feature>
<dbReference type="OrthoDB" id="3694159at2"/>
<evidence type="ECO:0000313" key="2">
    <source>
        <dbReference type="EMBL" id="SEQ31778.1"/>
    </source>
</evidence>
<evidence type="ECO:0000313" key="3">
    <source>
        <dbReference type="Proteomes" id="UP000199503"/>
    </source>
</evidence>
<accession>A0A1H9F3I7</accession>
<feature type="signal peptide" evidence="1">
    <location>
        <begin position="1"/>
        <end position="22"/>
    </location>
</feature>
<dbReference type="AlphaFoldDB" id="A0A1H9F3I7"/>
<organism evidence="2 3">
    <name type="scientific">Lentzea albida</name>
    <dbReference type="NCBI Taxonomy" id="65499"/>
    <lineage>
        <taxon>Bacteria</taxon>
        <taxon>Bacillati</taxon>
        <taxon>Actinomycetota</taxon>
        <taxon>Actinomycetes</taxon>
        <taxon>Pseudonocardiales</taxon>
        <taxon>Pseudonocardiaceae</taxon>
        <taxon>Lentzea</taxon>
    </lineage>
</organism>
<sequence>MAIGRVLVAVACALMLTAPSTAAAPSQDRPGRATMTMAYEVGDLAAVVHAPRTLVDVGPLVFGNDLTAPLLAQQGAIVVVVHDRWSVDRHRELWRALDERSGPLAERFAGFAGHFTVVQP</sequence>
<dbReference type="Proteomes" id="UP000199503">
    <property type="component" value="Unassembled WGS sequence"/>
</dbReference>